<dbReference type="GO" id="GO:0046872">
    <property type="term" value="F:metal ion binding"/>
    <property type="evidence" value="ECO:0007669"/>
    <property type="project" value="InterPro"/>
</dbReference>
<sequence>MSSSPPTRGSEAWRRVLAARDWFVDAARAAGPDAPTLCEGWTVRHLVGHLLTLRDDPVSWPGIALPRLAPLTERRMAVATVSGFEDALARLADRSPFMPLVLDSPRSAWRHHLGEYAVHTEDIVRANPLPPTVLDDATLAALWRRAAVAARQLHRRDGRGLVLAWPSAGLETRVLPGATTDHVIGTPLELLVWAHRGPDAADVRVVRAPGV</sequence>
<dbReference type="InterPro" id="IPR034660">
    <property type="entry name" value="DinB/YfiT-like"/>
</dbReference>
<dbReference type="RefSeq" id="WP_131167836.1">
    <property type="nucleotide sequence ID" value="NZ_SDMQ01000005.1"/>
</dbReference>
<comment type="caution">
    <text evidence="2">The sequence shown here is derived from an EMBL/GenBank/DDBJ whole genome shotgun (WGS) entry which is preliminary data.</text>
</comment>
<organism evidence="2 3">
    <name type="scientific">Propioniciclava sinopodophylli</name>
    <dbReference type="NCBI Taxonomy" id="1837344"/>
    <lineage>
        <taxon>Bacteria</taxon>
        <taxon>Bacillati</taxon>
        <taxon>Actinomycetota</taxon>
        <taxon>Actinomycetes</taxon>
        <taxon>Propionibacteriales</taxon>
        <taxon>Propionibacteriaceae</taxon>
        <taxon>Propioniciclava</taxon>
    </lineage>
</organism>
<feature type="domain" description="Mycothiol-dependent maleylpyruvate isomerase metal-binding" evidence="1">
    <location>
        <begin position="15"/>
        <end position="53"/>
    </location>
</feature>
<evidence type="ECO:0000313" key="3">
    <source>
        <dbReference type="Proteomes" id="UP000292373"/>
    </source>
</evidence>
<dbReference type="Pfam" id="PF11716">
    <property type="entry name" value="MDMPI_N"/>
    <property type="match status" value="1"/>
</dbReference>
<gene>
    <name evidence="2" type="ORF">ET989_07075</name>
</gene>
<dbReference type="AlphaFoldDB" id="A0A4Q9KEC9"/>
<evidence type="ECO:0000259" key="1">
    <source>
        <dbReference type="Pfam" id="PF11716"/>
    </source>
</evidence>
<reference evidence="2 3" key="1">
    <citation type="submission" date="2019-01" db="EMBL/GenBank/DDBJ databases">
        <title>Lactibacter flavus gen. nov., sp. nov., a novel bacterium of the family Propionibacteriaceae isolated from raw milk and dairy products.</title>
        <authorList>
            <person name="Huptas C."/>
            <person name="Wenning M."/>
            <person name="Breitenwieser F."/>
            <person name="Doll E."/>
            <person name="Von Neubeck M."/>
            <person name="Busse H.-J."/>
            <person name="Scherer S."/>
        </authorList>
    </citation>
    <scope>NUCLEOTIDE SEQUENCE [LARGE SCALE GENOMIC DNA]</scope>
    <source>
        <strain evidence="2 3">KCTC 33808</strain>
    </source>
</reference>
<name>A0A4Q9KEC9_9ACTN</name>
<proteinExistence type="predicted"/>
<dbReference type="InterPro" id="IPR024344">
    <property type="entry name" value="MDMPI_metal-binding"/>
</dbReference>
<dbReference type="EMBL" id="SDMQ01000005">
    <property type="protein sequence ID" value="TBT85495.1"/>
    <property type="molecule type" value="Genomic_DNA"/>
</dbReference>
<evidence type="ECO:0000313" key="2">
    <source>
        <dbReference type="EMBL" id="TBT85495.1"/>
    </source>
</evidence>
<dbReference type="Proteomes" id="UP000292373">
    <property type="component" value="Unassembled WGS sequence"/>
</dbReference>
<keyword evidence="3" id="KW-1185">Reference proteome</keyword>
<dbReference type="OrthoDB" id="3268903at2"/>
<protein>
    <recommendedName>
        <fullName evidence="1">Mycothiol-dependent maleylpyruvate isomerase metal-binding domain-containing protein</fullName>
    </recommendedName>
</protein>
<accession>A0A4Q9KEC9</accession>
<dbReference type="SUPFAM" id="SSF109854">
    <property type="entry name" value="DinB/YfiT-like putative metalloenzymes"/>
    <property type="match status" value="1"/>
</dbReference>